<dbReference type="AlphaFoldDB" id="A0A6N8DTW1"/>
<reference evidence="1 2" key="1">
    <citation type="submission" date="2019-11" db="EMBL/GenBank/DDBJ databases">
        <title>Whole-genome sequence of a Rhodoblastus acidophilus DSM 142.</title>
        <authorList>
            <person name="Kyndt J.A."/>
            <person name="Meyer T.E."/>
        </authorList>
    </citation>
    <scope>NUCLEOTIDE SEQUENCE [LARGE SCALE GENOMIC DNA]</scope>
    <source>
        <strain evidence="1 2">DSM 142</strain>
    </source>
</reference>
<sequence>MTNKMDDGGPAFPNLEYVEGQRDGHGDTIDGYTVATGGMSLRDWFAGQALTGLLAACEISCPASLFAKEAYAAADAMLAARAMRSH</sequence>
<organism evidence="1 2">
    <name type="scientific">Rhodoblastus acidophilus</name>
    <name type="common">Rhodopseudomonas acidophila</name>
    <dbReference type="NCBI Taxonomy" id="1074"/>
    <lineage>
        <taxon>Bacteria</taxon>
        <taxon>Pseudomonadati</taxon>
        <taxon>Pseudomonadota</taxon>
        <taxon>Alphaproteobacteria</taxon>
        <taxon>Hyphomicrobiales</taxon>
        <taxon>Rhodoblastaceae</taxon>
        <taxon>Rhodoblastus</taxon>
    </lineage>
</organism>
<name>A0A6N8DTW1_RHOAC</name>
<gene>
    <name evidence="1" type="ORF">GJ654_18660</name>
</gene>
<evidence type="ECO:0000313" key="1">
    <source>
        <dbReference type="EMBL" id="MTV33005.1"/>
    </source>
</evidence>
<protein>
    <submittedName>
        <fullName evidence="1">Uncharacterized protein</fullName>
    </submittedName>
</protein>
<accession>A0A6N8DTW1</accession>
<dbReference type="RefSeq" id="WP_155447686.1">
    <property type="nucleotide sequence ID" value="NZ_JAOQNR010000024.1"/>
</dbReference>
<evidence type="ECO:0000313" key="2">
    <source>
        <dbReference type="Proteomes" id="UP000439113"/>
    </source>
</evidence>
<proteinExistence type="predicted"/>
<dbReference type="OrthoDB" id="8404447at2"/>
<dbReference type="Proteomes" id="UP000439113">
    <property type="component" value="Unassembled WGS sequence"/>
</dbReference>
<dbReference type="EMBL" id="WNKS01000025">
    <property type="protein sequence ID" value="MTV33005.1"/>
    <property type="molecule type" value="Genomic_DNA"/>
</dbReference>
<comment type="caution">
    <text evidence="1">The sequence shown here is derived from an EMBL/GenBank/DDBJ whole genome shotgun (WGS) entry which is preliminary data.</text>
</comment>